<gene>
    <name evidence="6" type="ORF">SARC_14570</name>
</gene>
<dbReference type="OrthoDB" id="957735at2759"/>
<dbReference type="InterPro" id="IPR017455">
    <property type="entry name" value="Znf_FYVE-rel"/>
</dbReference>
<dbReference type="GO" id="GO:0031623">
    <property type="term" value="P:receptor internalization"/>
    <property type="evidence" value="ECO:0007669"/>
    <property type="project" value="TreeGrafter"/>
</dbReference>
<evidence type="ECO:0000256" key="1">
    <source>
        <dbReference type="ARBA" id="ARBA00022723"/>
    </source>
</evidence>
<evidence type="ECO:0000259" key="5">
    <source>
        <dbReference type="PROSITE" id="PS50178"/>
    </source>
</evidence>
<dbReference type="InterPro" id="IPR011011">
    <property type="entry name" value="Znf_FYVE_PHD"/>
</dbReference>
<dbReference type="SUPFAM" id="SSF57903">
    <property type="entry name" value="FYVE/PHD zinc finger"/>
    <property type="match status" value="1"/>
</dbReference>
<dbReference type="RefSeq" id="XP_014146771.1">
    <property type="nucleotide sequence ID" value="XM_014291296.1"/>
</dbReference>
<dbReference type="GO" id="GO:0032456">
    <property type="term" value="P:endocytic recycling"/>
    <property type="evidence" value="ECO:0007669"/>
    <property type="project" value="TreeGrafter"/>
</dbReference>
<sequence length="170" mass="18574">MKHLRTRISTHALHLRSPSSCVVATDTCFPISAGHLQCFQFPECQITEAMFRVDQPPEWVESDQCNNCRTYFGPITRKHHCRNCGNIFCNACSSNDDPIPKFGYEKPVRTCDSCHVVLQSGGADAAAIAQQIGGVSGGVPSGPSAAEAEAIRQREEDDLMQAIAQSLHIQ</sequence>
<protein>
    <recommendedName>
        <fullName evidence="5">FYVE-type domain-containing protein</fullName>
    </recommendedName>
</protein>
<dbReference type="AlphaFoldDB" id="A0A0L0F845"/>
<dbReference type="GeneID" id="25915074"/>
<feature type="domain" description="FYVE-type" evidence="5">
    <location>
        <begin position="59"/>
        <end position="119"/>
    </location>
</feature>
<dbReference type="EMBL" id="KQ246395">
    <property type="protein sequence ID" value="KNC72869.1"/>
    <property type="molecule type" value="Genomic_DNA"/>
</dbReference>
<feature type="non-terminal residue" evidence="6">
    <location>
        <position position="170"/>
    </location>
</feature>
<keyword evidence="2 4" id="KW-0863">Zinc-finger</keyword>
<keyword evidence="1" id="KW-0479">Metal-binding</keyword>
<evidence type="ECO:0000313" key="6">
    <source>
        <dbReference type="EMBL" id="KNC72869.1"/>
    </source>
</evidence>
<keyword evidence="3" id="KW-0862">Zinc</keyword>
<evidence type="ECO:0000256" key="4">
    <source>
        <dbReference type="PROSITE-ProRule" id="PRU00091"/>
    </source>
</evidence>
<dbReference type="PANTHER" id="PTHR46275:SF1">
    <property type="entry name" value="HEPATOCYTE GROWTH FACTOR-REGULATED TYROSINE KINASE SUBSTRATE"/>
    <property type="match status" value="1"/>
</dbReference>
<dbReference type="Gene3D" id="3.30.40.10">
    <property type="entry name" value="Zinc/RING finger domain, C3HC4 (zinc finger)"/>
    <property type="match status" value="1"/>
</dbReference>
<evidence type="ECO:0000256" key="3">
    <source>
        <dbReference type="ARBA" id="ARBA00022833"/>
    </source>
</evidence>
<dbReference type="InterPro" id="IPR013083">
    <property type="entry name" value="Znf_RING/FYVE/PHD"/>
</dbReference>
<dbReference type="InterPro" id="IPR000306">
    <property type="entry name" value="Znf_FYVE"/>
</dbReference>
<dbReference type="GO" id="GO:0005769">
    <property type="term" value="C:early endosome"/>
    <property type="evidence" value="ECO:0007669"/>
    <property type="project" value="TreeGrafter"/>
</dbReference>
<dbReference type="Proteomes" id="UP000054560">
    <property type="component" value="Unassembled WGS sequence"/>
</dbReference>
<dbReference type="PANTHER" id="PTHR46275">
    <property type="entry name" value="HEPATOCYTE GROWTH FACTOR-REGULATED TYROSINE KINASE SUBSTRATE"/>
    <property type="match status" value="1"/>
</dbReference>
<reference evidence="6 7" key="1">
    <citation type="submission" date="2011-02" db="EMBL/GenBank/DDBJ databases">
        <title>The Genome Sequence of Sphaeroforma arctica JP610.</title>
        <authorList>
            <consortium name="The Broad Institute Genome Sequencing Platform"/>
            <person name="Russ C."/>
            <person name="Cuomo C."/>
            <person name="Young S.K."/>
            <person name="Zeng Q."/>
            <person name="Gargeya S."/>
            <person name="Alvarado L."/>
            <person name="Berlin A."/>
            <person name="Chapman S.B."/>
            <person name="Chen Z."/>
            <person name="Freedman E."/>
            <person name="Gellesch M."/>
            <person name="Goldberg J."/>
            <person name="Griggs A."/>
            <person name="Gujja S."/>
            <person name="Heilman E."/>
            <person name="Heiman D."/>
            <person name="Howarth C."/>
            <person name="Mehta T."/>
            <person name="Neiman D."/>
            <person name="Pearson M."/>
            <person name="Roberts A."/>
            <person name="Saif S."/>
            <person name="Shea T."/>
            <person name="Shenoy N."/>
            <person name="Sisk P."/>
            <person name="Stolte C."/>
            <person name="Sykes S."/>
            <person name="White J."/>
            <person name="Yandava C."/>
            <person name="Burger G."/>
            <person name="Gray M.W."/>
            <person name="Holland P.W.H."/>
            <person name="King N."/>
            <person name="Lang F.B.F."/>
            <person name="Roger A.J."/>
            <person name="Ruiz-Trillo I."/>
            <person name="Haas B."/>
            <person name="Nusbaum C."/>
            <person name="Birren B."/>
        </authorList>
    </citation>
    <scope>NUCLEOTIDE SEQUENCE [LARGE SCALE GENOMIC DNA]</scope>
    <source>
        <strain evidence="6 7">JP610</strain>
    </source>
</reference>
<dbReference type="PROSITE" id="PS50178">
    <property type="entry name" value="ZF_FYVE"/>
    <property type="match status" value="1"/>
</dbReference>
<name>A0A0L0F845_9EUKA</name>
<dbReference type="STRING" id="667725.A0A0L0F845"/>
<dbReference type="Pfam" id="PF01363">
    <property type="entry name" value="FYVE"/>
    <property type="match status" value="1"/>
</dbReference>
<dbReference type="eggNOG" id="KOG1818">
    <property type="taxonomic scope" value="Eukaryota"/>
</dbReference>
<dbReference type="GO" id="GO:0043130">
    <property type="term" value="F:ubiquitin binding"/>
    <property type="evidence" value="ECO:0007669"/>
    <property type="project" value="TreeGrafter"/>
</dbReference>
<dbReference type="GO" id="GO:0008270">
    <property type="term" value="F:zinc ion binding"/>
    <property type="evidence" value="ECO:0007669"/>
    <property type="project" value="UniProtKB-KW"/>
</dbReference>
<dbReference type="SMART" id="SM00064">
    <property type="entry name" value="FYVE"/>
    <property type="match status" value="1"/>
</dbReference>
<dbReference type="InterPro" id="IPR017073">
    <property type="entry name" value="HGS/VPS27"/>
</dbReference>
<evidence type="ECO:0000313" key="7">
    <source>
        <dbReference type="Proteomes" id="UP000054560"/>
    </source>
</evidence>
<proteinExistence type="predicted"/>
<evidence type="ECO:0000256" key="2">
    <source>
        <dbReference type="ARBA" id="ARBA00022771"/>
    </source>
</evidence>
<organism evidence="6 7">
    <name type="scientific">Sphaeroforma arctica JP610</name>
    <dbReference type="NCBI Taxonomy" id="667725"/>
    <lineage>
        <taxon>Eukaryota</taxon>
        <taxon>Ichthyosporea</taxon>
        <taxon>Ichthyophonida</taxon>
        <taxon>Sphaeroforma</taxon>
    </lineage>
</organism>
<keyword evidence="7" id="KW-1185">Reference proteome</keyword>
<accession>A0A0L0F845</accession>